<gene>
    <name evidence="4" type="ORF">SAMN04487945_0352</name>
</gene>
<dbReference type="EMBL" id="FOJA01000001">
    <property type="protein sequence ID" value="SEV91883.1"/>
    <property type="molecule type" value="Genomic_DNA"/>
</dbReference>
<dbReference type="InterPro" id="IPR018357">
    <property type="entry name" value="Hexapep_transf_CS"/>
</dbReference>
<dbReference type="Pfam" id="PF00483">
    <property type="entry name" value="NTP_transferase"/>
    <property type="match status" value="1"/>
</dbReference>
<keyword evidence="4" id="KW-0808">Transferase</keyword>
<organism evidence="4 5">
    <name type="scientific">Halobacterium jilantaiense</name>
    <dbReference type="NCBI Taxonomy" id="355548"/>
    <lineage>
        <taxon>Archaea</taxon>
        <taxon>Methanobacteriati</taxon>
        <taxon>Methanobacteriota</taxon>
        <taxon>Stenosarchaea group</taxon>
        <taxon>Halobacteria</taxon>
        <taxon>Halobacteriales</taxon>
        <taxon>Halobacteriaceae</taxon>
        <taxon>Halobacterium</taxon>
    </lineage>
</organism>
<dbReference type="GO" id="GO:0016740">
    <property type="term" value="F:transferase activity"/>
    <property type="evidence" value="ECO:0007669"/>
    <property type="project" value="UniProtKB-KW"/>
</dbReference>
<dbReference type="CDD" id="cd04181">
    <property type="entry name" value="NTP_transferase"/>
    <property type="match status" value="1"/>
</dbReference>
<proteinExistence type="inferred from homology"/>
<dbReference type="InterPro" id="IPR056729">
    <property type="entry name" value="GMPPB_C"/>
</dbReference>
<dbReference type="PROSITE" id="PS00101">
    <property type="entry name" value="HEXAPEP_TRANSFERASES"/>
    <property type="match status" value="2"/>
</dbReference>
<name>A0A1I0MT16_9EURY</name>
<evidence type="ECO:0000259" key="2">
    <source>
        <dbReference type="Pfam" id="PF00483"/>
    </source>
</evidence>
<feature type="domain" description="Nucleotidyl transferase" evidence="2">
    <location>
        <begin position="2"/>
        <end position="233"/>
    </location>
</feature>
<evidence type="ECO:0000259" key="3">
    <source>
        <dbReference type="Pfam" id="PF25087"/>
    </source>
</evidence>
<dbReference type="SUPFAM" id="SSF53448">
    <property type="entry name" value="Nucleotide-diphospho-sugar transferases"/>
    <property type="match status" value="1"/>
</dbReference>
<feature type="domain" description="Mannose-1-phosphate guanyltransferase C-terminal" evidence="3">
    <location>
        <begin position="251"/>
        <end position="328"/>
    </location>
</feature>
<keyword evidence="5" id="KW-1185">Reference proteome</keyword>
<comment type="similarity">
    <text evidence="1">Belongs to the transferase hexapeptide repeat family.</text>
</comment>
<protein>
    <submittedName>
        <fullName evidence="4">Glucose-1-phosphate thymidylyltransferase</fullName>
    </submittedName>
</protein>
<dbReference type="Gene3D" id="2.160.10.10">
    <property type="entry name" value="Hexapeptide repeat proteins"/>
    <property type="match status" value="1"/>
</dbReference>
<evidence type="ECO:0000313" key="4">
    <source>
        <dbReference type="EMBL" id="SEV91883.1"/>
    </source>
</evidence>
<dbReference type="Proteomes" id="UP000198518">
    <property type="component" value="Unassembled WGS sequence"/>
</dbReference>
<dbReference type="Gene3D" id="3.90.550.10">
    <property type="entry name" value="Spore Coat Polysaccharide Biosynthesis Protein SpsA, Chain A"/>
    <property type="match status" value="1"/>
</dbReference>
<accession>A0A1I0MT16</accession>
<dbReference type="AlphaFoldDB" id="A0A1I0MT16"/>
<evidence type="ECO:0000256" key="1">
    <source>
        <dbReference type="ARBA" id="ARBA00007274"/>
    </source>
</evidence>
<dbReference type="Pfam" id="PF25087">
    <property type="entry name" value="GMPPB_C"/>
    <property type="match status" value="1"/>
</dbReference>
<dbReference type="PANTHER" id="PTHR22572">
    <property type="entry name" value="SUGAR-1-PHOSPHATE GUANYL TRANSFERASE"/>
    <property type="match status" value="1"/>
</dbReference>
<dbReference type="InterPro" id="IPR005835">
    <property type="entry name" value="NTP_transferase_dom"/>
</dbReference>
<reference evidence="4 5" key="1">
    <citation type="submission" date="2016-10" db="EMBL/GenBank/DDBJ databases">
        <authorList>
            <person name="de Groot N.N."/>
        </authorList>
    </citation>
    <scope>NUCLEOTIDE SEQUENCE [LARGE SCALE GENOMIC DNA]</scope>
    <source>
        <strain evidence="4 5">CGMCC 1.5337</strain>
    </source>
</reference>
<sequence>MKAVILAAGEGNRLRPLTERRPKPMLPVGNRPVLEHVLEAVVDAGIQEIVFVVGYERNRIQTHFGDGDDWGVEIEYAVQDTQLGTGHAVLQAEEFVSDSFVVLNGDRVIDDSLVSVVVDRVRTGESPVVSVTRVDNARNYGVVELDGDLVHAIYEKPGVGGSRSDVINAGVYGFEQGIFDEIRDTETSPSGELELTSTLDTMARDGGVGAVRYGDYWLDISYLWDLLSVNAAVVSQVGERATGERIPNQSVAADSAQVAESATVQPRVALGENVSVGPNAVVSNAVVLPDATIEAGTVVKDCIVGENATIGPNSTVVGGNARVVVEDEVHRDVRLGGVIGDNAVLGGGVVLDPGTVVGNHARVASSVSVSDRVPSGAEVRRG</sequence>
<dbReference type="InterPro" id="IPR029044">
    <property type="entry name" value="Nucleotide-diphossugar_trans"/>
</dbReference>
<dbReference type="RefSeq" id="WP_089667468.1">
    <property type="nucleotide sequence ID" value="NZ_FOJA01000001.1"/>
</dbReference>
<dbReference type="InterPro" id="IPR050486">
    <property type="entry name" value="Mannose-1P_guanyltransferase"/>
</dbReference>
<dbReference type="OrthoDB" id="15372at2157"/>
<evidence type="ECO:0000313" key="5">
    <source>
        <dbReference type="Proteomes" id="UP000198518"/>
    </source>
</evidence>
<dbReference type="STRING" id="355548.SAMN04487945_0352"/>